<proteinExistence type="predicted"/>
<evidence type="ECO:0000313" key="3">
    <source>
        <dbReference type="EMBL" id="MBB5377263.1"/>
    </source>
</evidence>
<protein>
    <submittedName>
        <fullName evidence="3">Uncharacterized protein</fullName>
    </submittedName>
</protein>
<feature type="chain" id="PRO_5031239409" evidence="1">
    <location>
        <begin position="27"/>
        <end position="161"/>
    </location>
</feature>
<organism evidence="3 4">
    <name type="scientific">Deinococcus metalli</name>
    <dbReference type="NCBI Taxonomy" id="1141878"/>
    <lineage>
        <taxon>Bacteria</taxon>
        <taxon>Thermotogati</taxon>
        <taxon>Deinococcota</taxon>
        <taxon>Deinococci</taxon>
        <taxon>Deinococcales</taxon>
        <taxon>Deinococcaceae</taxon>
        <taxon>Deinococcus</taxon>
    </lineage>
</organism>
<dbReference type="RefSeq" id="WP_184112636.1">
    <property type="nucleotide sequence ID" value="NZ_BNAJ01000006.1"/>
</dbReference>
<evidence type="ECO:0000313" key="5">
    <source>
        <dbReference type="Proteomes" id="UP000619376"/>
    </source>
</evidence>
<evidence type="ECO:0000313" key="4">
    <source>
        <dbReference type="Proteomes" id="UP000539473"/>
    </source>
</evidence>
<sequence>MTIRSLTARRALAALTVCALSGAAGADRTPANLKTFKTVCVNAGFHEQDKENEAIRSKLIGRIYDALDGAKIATAEAPCQPKGLSSTGQLNLYFDFTTTTDGKTFDALLEGWLSKDGAYESVTLWQDNIFGAMDAGSGALEAADVLDELIDGFVKDWKTVH</sequence>
<feature type="signal peptide" evidence="1">
    <location>
        <begin position="1"/>
        <end position="26"/>
    </location>
</feature>
<accession>A0A7W8KGB9</accession>
<evidence type="ECO:0000256" key="1">
    <source>
        <dbReference type="SAM" id="SignalP"/>
    </source>
</evidence>
<name>A0A7W8KGB9_9DEIO</name>
<dbReference type="Proteomes" id="UP000539473">
    <property type="component" value="Unassembled WGS sequence"/>
</dbReference>
<reference evidence="5" key="2">
    <citation type="journal article" date="2019" name="Int. J. Syst. Evol. Microbiol.">
        <title>The Global Catalogue of Microorganisms (GCM) 10K type strain sequencing project: providing services to taxonomists for standard genome sequencing and annotation.</title>
        <authorList>
            <consortium name="The Broad Institute Genomics Platform"/>
            <consortium name="The Broad Institute Genome Sequencing Center for Infectious Disease"/>
            <person name="Wu L."/>
            <person name="Ma J."/>
        </authorList>
    </citation>
    <scope>NUCLEOTIDE SEQUENCE [LARGE SCALE GENOMIC DNA]</scope>
    <source>
        <strain evidence="5">CGMCC 1.18437</strain>
    </source>
</reference>
<gene>
    <name evidence="2" type="ORF">GCM10017781_25130</name>
    <name evidence="3" type="ORF">HNQ07_002736</name>
</gene>
<reference evidence="3 4" key="3">
    <citation type="submission" date="2020-08" db="EMBL/GenBank/DDBJ databases">
        <title>Genomic Encyclopedia of Type Strains, Phase IV (KMG-IV): sequencing the most valuable type-strain genomes for metagenomic binning, comparative biology and taxonomic classification.</title>
        <authorList>
            <person name="Goeker M."/>
        </authorList>
    </citation>
    <scope>NUCLEOTIDE SEQUENCE [LARGE SCALE GENOMIC DNA]</scope>
    <source>
        <strain evidence="3 4">DSM 27521</strain>
    </source>
</reference>
<reference evidence="2" key="4">
    <citation type="submission" date="2024-05" db="EMBL/GenBank/DDBJ databases">
        <authorList>
            <person name="Sun Q."/>
            <person name="Zhou Y."/>
        </authorList>
    </citation>
    <scope>NUCLEOTIDE SEQUENCE</scope>
    <source>
        <strain evidence="2">CGMCC 1.18437</strain>
    </source>
</reference>
<evidence type="ECO:0000313" key="2">
    <source>
        <dbReference type="EMBL" id="GHF47785.1"/>
    </source>
</evidence>
<dbReference type="Proteomes" id="UP000619376">
    <property type="component" value="Unassembled WGS sequence"/>
</dbReference>
<dbReference type="EMBL" id="JACHFK010000006">
    <property type="protein sequence ID" value="MBB5377263.1"/>
    <property type="molecule type" value="Genomic_DNA"/>
</dbReference>
<keyword evidence="1" id="KW-0732">Signal</keyword>
<comment type="caution">
    <text evidence="3">The sequence shown here is derived from an EMBL/GenBank/DDBJ whole genome shotgun (WGS) entry which is preliminary data.</text>
</comment>
<dbReference type="AlphaFoldDB" id="A0A7W8KGB9"/>
<reference evidence="2" key="1">
    <citation type="journal article" date="2014" name="Int. J. Syst. Evol. Microbiol.">
        <title>Complete genome of a new Firmicutes species belonging to the dominant human colonic microbiota ('Ruminococcus bicirculans') reveals two chromosomes and a selective capacity to utilize plant glucans.</title>
        <authorList>
            <consortium name="NISC Comparative Sequencing Program"/>
            <person name="Wegmann U."/>
            <person name="Louis P."/>
            <person name="Goesmann A."/>
            <person name="Henrissat B."/>
            <person name="Duncan S.H."/>
            <person name="Flint H.J."/>
        </authorList>
    </citation>
    <scope>NUCLEOTIDE SEQUENCE</scope>
    <source>
        <strain evidence="2">CGMCC 1.18437</strain>
    </source>
</reference>
<keyword evidence="5" id="KW-1185">Reference proteome</keyword>
<dbReference type="EMBL" id="BNAJ01000006">
    <property type="protein sequence ID" value="GHF47785.1"/>
    <property type="molecule type" value="Genomic_DNA"/>
</dbReference>